<dbReference type="PRINTS" id="PR00260">
    <property type="entry name" value="CHEMTRNSDUCR"/>
</dbReference>
<feature type="coiled-coil region" evidence="4">
    <location>
        <begin position="367"/>
        <end position="394"/>
    </location>
</feature>
<evidence type="ECO:0000256" key="6">
    <source>
        <dbReference type="SAM" id="Phobius"/>
    </source>
</evidence>
<feature type="domain" description="HAMP" evidence="8">
    <location>
        <begin position="322"/>
        <end position="375"/>
    </location>
</feature>
<dbReference type="InterPro" id="IPR032255">
    <property type="entry name" value="HBM"/>
</dbReference>
<dbReference type="PANTHER" id="PTHR32089">
    <property type="entry name" value="METHYL-ACCEPTING CHEMOTAXIS PROTEIN MCPB"/>
    <property type="match status" value="1"/>
</dbReference>
<feature type="domain" description="Methyl-accepting transducer" evidence="7">
    <location>
        <begin position="415"/>
        <end position="651"/>
    </location>
</feature>
<evidence type="ECO:0000256" key="5">
    <source>
        <dbReference type="SAM" id="MobiDB-lite"/>
    </source>
</evidence>
<dbReference type="InterPro" id="IPR024478">
    <property type="entry name" value="HlyB_4HB_MCP"/>
</dbReference>
<feature type="region of interest" description="Disordered" evidence="5">
    <location>
        <begin position="423"/>
        <end position="445"/>
    </location>
</feature>
<evidence type="ECO:0000259" key="8">
    <source>
        <dbReference type="PROSITE" id="PS50885"/>
    </source>
</evidence>
<protein>
    <recommendedName>
        <fullName evidence="12">Methyl-accepting chemotaxis protein</fullName>
    </recommendedName>
</protein>
<dbReference type="Gene3D" id="1.20.1440.210">
    <property type="match status" value="1"/>
</dbReference>
<evidence type="ECO:0000256" key="1">
    <source>
        <dbReference type="ARBA" id="ARBA00023224"/>
    </source>
</evidence>
<evidence type="ECO:0000313" key="11">
    <source>
        <dbReference type="Proteomes" id="UP001296873"/>
    </source>
</evidence>
<dbReference type="PROSITE" id="PS51753">
    <property type="entry name" value="HBM"/>
    <property type="match status" value="1"/>
</dbReference>
<dbReference type="InterPro" id="IPR003660">
    <property type="entry name" value="HAMP_dom"/>
</dbReference>
<dbReference type="SMART" id="SM01358">
    <property type="entry name" value="HBM"/>
    <property type="match status" value="1"/>
</dbReference>
<evidence type="ECO:0000256" key="2">
    <source>
        <dbReference type="ARBA" id="ARBA00029447"/>
    </source>
</evidence>
<dbReference type="Pfam" id="PF12729">
    <property type="entry name" value="4HB_MCP_1"/>
    <property type="match status" value="1"/>
</dbReference>
<proteinExistence type="inferred from homology"/>
<sequence>MALRSNKLKLRGQILAGFAVVILVAGVIAAQGVWGMRDIERNFDAYAKLGEDATLVSDLRGDVVATILKVRTWLRTEDPAVREAVVSLKANVEEKIARAQQVITDPERAQKIVEIDRAMQRFHAGFDEVVDLMEQRNAFVYAGMDAIGPEARKRLSEIGGRAYAESDYASASEAALANQHLLLARLYATKFLVDNEPADAARVADEFQKLDQGLQTLQAGLGNSERQALLSEVRELLPRYRAAFDGAREAILTRNDVIKRTIVTDGEKVEELAEAIQTSVIADERALKSKASQASSSMQMMMLLVALGGIALATVAAWLIGGRIAAGVRGITDAMSALAQGTGDTEVPGRGRADEIGEMADALEVFKNNSQKQLEMAQQQQADAERKAAEAERVSKATERFRADVDQILNTLGSSATELEATASTLSATATETSHQTNNVASASEQASANTQTVAASTEELAASIHEVSAQVEKTAGIAERADEQARGAMAKVEEVQAGADAVTRVIQLISDIAEQTNLLALNATIEAARAGEAGKGFAVVANEVKNLATQTARATQEVSGDIERMRGSVRQAVPAMEQVAGIVREMNEISGVVASTATEQAAATEEITRNVQQAAQGAQEVAGNVQGLREGAQASSAGSEQVLSAASSLAQQANELRTAVDAYVREVAA</sequence>
<dbReference type="InterPro" id="IPR004089">
    <property type="entry name" value="MCPsignal_dom"/>
</dbReference>
<reference evidence="10 11" key="1">
    <citation type="journal article" date="2020" name="Microorganisms">
        <title>Osmotic Adaptation and Compatible Solute Biosynthesis of Phototrophic Bacteria as Revealed from Genome Analyses.</title>
        <authorList>
            <person name="Imhoff J.F."/>
            <person name="Rahn T."/>
            <person name="Kunzel S."/>
            <person name="Keller A."/>
            <person name="Neulinger S.C."/>
        </authorList>
    </citation>
    <scope>NUCLEOTIDE SEQUENCE [LARGE SCALE GENOMIC DNA]</scope>
    <source>
        <strain evidence="10 11">DSM 9895</strain>
    </source>
</reference>
<keyword evidence="6" id="KW-1133">Transmembrane helix</keyword>
<organism evidence="10 11">
    <name type="scientific">Rhodovibrio sodomensis</name>
    <dbReference type="NCBI Taxonomy" id="1088"/>
    <lineage>
        <taxon>Bacteria</taxon>
        <taxon>Pseudomonadati</taxon>
        <taxon>Pseudomonadota</taxon>
        <taxon>Alphaproteobacteria</taxon>
        <taxon>Rhodospirillales</taxon>
        <taxon>Rhodovibrionaceae</taxon>
        <taxon>Rhodovibrio</taxon>
    </lineage>
</organism>
<comment type="similarity">
    <text evidence="2">Belongs to the methyl-accepting chemotaxis (MCP) protein family.</text>
</comment>
<gene>
    <name evidence="10" type="ORF">CKO28_04665</name>
</gene>
<evidence type="ECO:0000259" key="9">
    <source>
        <dbReference type="PROSITE" id="PS51753"/>
    </source>
</evidence>
<evidence type="ECO:0000313" key="10">
    <source>
        <dbReference type="EMBL" id="MBK1667320.1"/>
    </source>
</evidence>
<comment type="caution">
    <text evidence="10">The sequence shown here is derived from an EMBL/GenBank/DDBJ whole genome shotgun (WGS) entry which is preliminary data.</text>
</comment>
<dbReference type="PROSITE" id="PS50111">
    <property type="entry name" value="CHEMOTAXIS_TRANSDUC_2"/>
    <property type="match status" value="1"/>
</dbReference>
<evidence type="ECO:0000256" key="4">
    <source>
        <dbReference type="SAM" id="Coils"/>
    </source>
</evidence>
<evidence type="ECO:0000259" key="7">
    <source>
        <dbReference type="PROSITE" id="PS50111"/>
    </source>
</evidence>
<dbReference type="InterPro" id="IPR004090">
    <property type="entry name" value="Chemotax_Me-accpt_rcpt"/>
</dbReference>
<dbReference type="SMART" id="SM00304">
    <property type="entry name" value="HAMP"/>
    <property type="match status" value="1"/>
</dbReference>
<feature type="compositionally biased region" description="Polar residues" evidence="5">
    <location>
        <begin position="435"/>
        <end position="445"/>
    </location>
</feature>
<feature type="transmembrane region" description="Helical" evidence="6">
    <location>
        <begin position="300"/>
        <end position="320"/>
    </location>
</feature>
<feature type="domain" description="HBM" evidence="9">
    <location>
        <begin position="48"/>
        <end position="288"/>
    </location>
</feature>
<feature type="compositionally biased region" description="Low complexity" evidence="5">
    <location>
        <begin position="423"/>
        <end position="434"/>
    </location>
</feature>
<evidence type="ECO:0000256" key="3">
    <source>
        <dbReference type="PROSITE-ProRule" id="PRU00284"/>
    </source>
</evidence>
<dbReference type="SUPFAM" id="SSF58104">
    <property type="entry name" value="Methyl-accepting chemotaxis protein (MCP) signaling domain"/>
    <property type="match status" value="1"/>
</dbReference>
<dbReference type="EMBL" id="NRRL01000006">
    <property type="protein sequence ID" value="MBK1667320.1"/>
    <property type="molecule type" value="Genomic_DNA"/>
</dbReference>
<dbReference type="RefSeq" id="WP_200339390.1">
    <property type="nucleotide sequence ID" value="NZ_NRRL01000006.1"/>
</dbReference>
<dbReference type="SMART" id="SM00283">
    <property type="entry name" value="MA"/>
    <property type="match status" value="1"/>
</dbReference>
<keyword evidence="6" id="KW-0472">Membrane</keyword>
<dbReference type="Gene3D" id="1.10.287.950">
    <property type="entry name" value="Methyl-accepting chemotaxis protein"/>
    <property type="match status" value="1"/>
</dbReference>
<keyword evidence="11" id="KW-1185">Reference proteome</keyword>
<evidence type="ECO:0008006" key="12">
    <source>
        <dbReference type="Google" id="ProtNLM"/>
    </source>
</evidence>
<dbReference type="Proteomes" id="UP001296873">
    <property type="component" value="Unassembled WGS sequence"/>
</dbReference>
<dbReference type="PROSITE" id="PS50885">
    <property type="entry name" value="HAMP"/>
    <property type="match status" value="1"/>
</dbReference>
<dbReference type="Gene3D" id="1.10.8.500">
    <property type="entry name" value="HAMP domain in histidine kinase"/>
    <property type="match status" value="1"/>
</dbReference>
<accession>A0ABS1DAD8</accession>
<dbReference type="Pfam" id="PF00015">
    <property type="entry name" value="MCPsignal"/>
    <property type="match status" value="1"/>
</dbReference>
<keyword evidence="4" id="KW-0175">Coiled coil</keyword>
<name>A0ABS1DAD8_9PROT</name>
<dbReference type="Pfam" id="PF00672">
    <property type="entry name" value="HAMP"/>
    <property type="match status" value="1"/>
</dbReference>
<keyword evidence="6" id="KW-0812">Transmembrane</keyword>
<dbReference type="PANTHER" id="PTHR32089:SF112">
    <property type="entry name" value="LYSOZYME-LIKE PROTEIN-RELATED"/>
    <property type="match status" value="1"/>
</dbReference>
<keyword evidence="1 3" id="KW-0807">Transducer</keyword>